<dbReference type="AlphaFoldDB" id="A0A8C8RXT7"/>
<evidence type="ECO:0000313" key="2">
    <source>
        <dbReference type="Ensembl" id="ENSPCEP00000011266.1"/>
    </source>
</evidence>
<dbReference type="Proteomes" id="UP000694393">
    <property type="component" value="Unplaced"/>
</dbReference>
<dbReference type="Ensembl" id="ENSPCET00000011635.1">
    <property type="protein sequence ID" value="ENSPCEP00000011266.1"/>
    <property type="gene ID" value="ENSPCEG00000008911.1"/>
</dbReference>
<feature type="compositionally biased region" description="Low complexity" evidence="1">
    <location>
        <begin position="48"/>
        <end position="112"/>
    </location>
</feature>
<name>A0A8C8RXT7_9SAUR</name>
<reference evidence="2" key="2">
    <citation type="submission" date="2025-09" db="UniProtKB">
        <authorList>
            <consortium name="Ensembl"/>
        </authorList>
    </citation>
    <scope>IDENTIFICATION</scope>
</reference>
<feature type="region of interest" description="Disordered" evidence="1">
    <location>
        <begin position="48"/>
        <end position="131"/>
    </location>
</feature>
<sequence>MGGRQCCKHHPAPSPVGAHANLLGTPQVRPALTFQSLFLLPKVSLTFSPGLPASPSSPARPGTPGIPGLPGSPAWPGSPSGPRSPTARPMGPWGPAGPSAPLSPLGPLSPGKPITPYRKRTITQLVPGSGT</sequence>
<protein>
    <submittedName>
        <fullName evidence="2">Uncharacterized protein</fullName>
    </submittedName>
</protein>
<proteinExistence type="predicted"/>
<organism evidence="2 3">
    <name type="scientific">Pelusios castaneus</name>
    <name type="common">West African mud turtle</name>
    <dbReference type="NCBI Taxonomy" id="367368"/>
    <lineage>
        <taxon>Eukaryota</taxon>
        <taxon>Metazoa</taxon>
        <taxon>Chordata</taxon>
        <taxon>Craniata</taxon>
        <taxon>Vertebrata</taxon>
        <taxon>Euteleostomi</taxon>
        <taxon>Archelosauria</taxon>
        <taxon>Testudinata</taxon>
        <taxon>Testudines</taxon>
        <taxon>Pleurodira</taxon>
        <taxon>Pelomedusidae</taxon>
        <taxon>Pelusios</taxon>
    </lineage>
</organism>
<reference evidence="2" key="1">
    <citation type="submission" date="2025-08" db="UniProtKB">
        <authorList>
            <consortium name="Ensembl"/>
        </authorList>
    </citation>
    <scope>IDENTIFICATION</scope>
</reference>
<feature type="compositionally biased region" description="Polar residues" evidence="1">
    <location>
        <begin position="122"/>
        <end position="131"/>
    </location>
</feature>
<accession>A0A8C8RXT7</accession>
<keyword evidence="3" id="KW-1185">Reference proteome</keyword>
<evidence type="ECO:0000256" key="1">
    <source>
        <dbReference type="SAM" id="MobiDB-lite"/>
    </source>
</evidence>
<evidence type="ECO:0000313" key="3">
    <source>
        <dbReference type="Proteomes" id="UP000694393"/>
    </source>
</evidence>